<dbReference type="AlphaFoldDB" id="A0A9P0EBM8"/>
<keyword evidence="1" id="KW-0677">Repeat</keyword>
<dbReference type="InterPro" id="IPR036770">
    <property type="entry name" value="Ankyrin_rpt-contain_sf"/>
</dbReference>
<dbReference type="EMBL" id="OV725077">
    <property type="protein sequence ID" value="CAH1392142.1"/>
    <property type="molecule type" value="Genomic_DNA"/>
</dbReference>
<dbReference type="PROSITE" id="PS50088">
    <property type="entry name" value="ANK_REPEAT"/>
    <property type="match status" value="4"/>
</dbReference>
<dbReference type="Gene3D" id="1.25.40.20">
    <property type="entry name" value="Ankyrin repeat-containing domain"/>
    <property type="match status" value="3"/>
</dbReference>
<feature type="repeat" description="ANK" evidence="3">
    <location>
        <begin position="71"/>
        <end position="103"/>
    </location>
</feature>
<evidence type="ECO:0000256" key="2">
    <source>
        <dbReference type="ARBA" id="ARBA00023043"/>
    </source>
</evidence>
<dbReference type="Proteomes" id="UP001152798">
    <property type="component" value="Chromosome 1"/>
</dbReference>
<dbReference type="SUPFAM" id="SSF48403">
    <property type="entry name" value="Ankyrin repeat"/>
    <property type="match status" value="1"/>
</dbReference>
<feature type="repeat" description="ANK" evidence="3">
    <location>
        <begin position="173"/>
        <end position="205"/>
    </location>
</feature>
<dbReference type="SMART" id="SM00248">
    <property type="entry name" value="ANK"/>
    <property type="match status" value="6"/>
</dbReference>
<organism evidence="4 5">
    <name type="scientific">Nezara viridula</name>
    <name type="common">Southern green stink bug</name>
    <name type="synonym">Cimex viridulus</name>
    <dbReference type="NCBI Taxonomy" id="85310"/>
    <lineage>
        <taxon>Eukaryota</taxon>
        <taxon>Metazoa</taxon>
        <taxon>Ecdysozoa</taxon>
        <taxon>Arthropoda</taxon>
        <taxon>Hexapoda</taxon>
        <taxon>Insecta</taxon>
        <taxon>Pterygota</taxon>
        <taxon>Neoptera</taxon>
        <taxon>Paraneoptera</taxon>
        <taxon>Hemiptera</taxon>
        <taxon>Heteroptera</taxon>
        <taxon>Panheteroptera</taxon>
        <taxon>Pentatomomorpha</taxon>
        <taxon>Pentatomoidea</taxon>
        <taxon>Pentatomidae</taxon>
        <taxon>Pentatominae</taxon>
        <taxon>Nezara</taxon>
    </lineage>
</organism>
<reference evidence="4" key="1">
    <citation type="submission" date="2022-01" db="EMBL/GenBank/DDBJ databases">
        <authorList>
            <person name="King R."/>
        </authorList>
    </citation>
    <scope>NUCLEOTIDE SEQUENCE</scope>
</reference>
<proteinExistence type="predicted"/>
<evidence type="ECO:0000256" key="1">
    <source>
        <dbReference type="ARBA" id="ARBA00022737"/>
    </source>
</evidence>
<protein>
    <submittedName>
        <fullName evidence="4">Uncharacterized protein</fullName>
    </submittedName>
</protein>
<dbReference type="InterPro" id="IPR050776">
    <property type="entry name" value="Ank_Repeat/CDKN_Inhibitor"/>
</dbReference>
<name>A0A9P0EBM8_NEZVI</name>
<dbReference type="InterPro" id="IPR002110">
    <property type="entry name" value="Ankyrin_rpt"/>
</dbReference>
<evidence type="ECO:0000313" key="5">
    <source>
        <dbReference type="Proteomes" id="UP001152798"/>
    </source>
</evidence>
<evidence type="ECO:0000313" key="4">
    <source>
        <dbReference type="EMBL" id="CAH1392142.1"/>
    </source>
</evidence>
<sequence>MNSQKVECPEEQLWKAALNDNETVITMYDGDINAETPLGNTALHIAASGGCLNAVKALLNRGVKVDCIDKDSLTPLFKAVKGGNQEIACHLLYKGADFSILDSEGATLLHHAAHKGMTKFLQQLLEKQKVDPLSKDSSGQLPLHMACSGGHVDIVKILLACNGGQVDCIADESKYTPLHEAAFWGRKKVVKFLLENHASINAKTALNQTPLTLAKICGHTYVSELIRSRGGILEGESNTLS</sequence>
<gene>
    <name evidence="4" type="ORF">NEZAVI_LOCUS3018</name>
</gene>
<dbReference type="PANTHER" id="PTHR24201">
    <property type="entry name" value="ANK_REP_REGION DOMAIN-CONTAINING PROTEIN"/>
    <property type="match status" value="1"/>
</dbReference>
<dbReference type="PRINTS" id="PR01415">
    <property type="entry name" value="ANKYRIN"/>
</dbReference>
<accession>A0A9P0EBM8</accession>
<keyword evidence="2 3" id="KW-0040">ANK repeat</keyword>
<dbReference type="GO" id="GO:0005634">
    <property type="term" value="C:nucleus"/>
    <property type="evidence" value="ECO:0007669"/>
    <property type="project" value="TreeGrafter"/>
</dbReference>
<evidence type="ECO:0000256" key="3">
    <source>
        <dbReference type="PROSITE-ProRule" id="PRU00023"/>
    </source>
</evidence>
<dbReference type="PROSITE" id="PS50297">
    <property type="entry name" value="ANK_REP_REGION"/>
    <property type="match status" value="4"/>
</dbReference>
<dbReference type="Pfam" id="PF12796">
    <property type="entry name" value="Ank_2"/>
    <property type="match status" value="2"/>
</dbReference>
<feature type="repeat" description="ANK" evidence="3">
    <location>
        <begin position="38"/>
        <end position="70"/>
    </location>
</feature>
<dbReference type="OrthoDB" id="6629955at2759"/>
<keyword evidence="5" id="KW-1185">Reference proteome</keyword>
<dbReference type="PANTHER" id="PTHR24201:SF16">
    <property type="entry name" value="ANKYRIN-1-LIKE-RELATED"/>
    <property type="match status" value="1"/>
</dbReference>
<feature type="repeat" description="ANK" evidence="3">
    <location>
        <begin position="138"/>
        <end position="159"/>
    </location>
</feature>